<dbReference type="Proteomes" id="UP000095594">
    <property type="component" value="Unassembled WGS sequence"/>
</dbReference>
<dbReference type="GO" id="GO:0016485">
    <property type="term" value="P:protein processing"/>
    <property type="evidence" value="ECO:0007669"/>
    <property type="project" value="TreeGrafter"/>
</dbReference>
<evidence type="ECO:0000256" key="1">
    <source>
        <dbReference type="ARBA" id="ARBA00006814"/>
    </source>
</evidence>
<dbReference type="GO" id="GO:0004190">
    <property type="term" value="F:aspartic-type endopeptidase activity"/>
    <property type="evidence" value="ECO:0007669"/>
    <property type="project" value="UniProtKB-KW"/>
</dbReference>
<keyword evidence="2 5" id="KW-0645">Protease</keyword>
<organism evidence="5 6">
    <name type="scientific">Clostridium disporicum</name>
    <dbReference type="NCBI Taxonomy" id="84024"/>
    <lineage>
        <taxon>Bacteria</taxon>
        <taxon>Bacillati</taxon>
        <taxon>Bacillota</taxon>
        <taxon>Clostridia</taxon>
        <taxon>Eubacteriales</taxon>
        <taxon>Clostridiaceae</taxon>
        <taxon>Clostridium</taxon>
    </lineage>
</organism>
<evidence type="ECO:0000313" key="6">
    <source>
        <dbReference type="Proteomes" id="UP000095594"/>
    </source>
</evidence>
<sequence>MIKVFGLGDVHLCDEGIGIRVAEVLKEKIEALGDNIEVIIGETDLSYCISKIEDNDEVIIIDSTYFMTRPGTITIKKLDECDEYITYDNLPQEESLLSLVREKKRDVLGYFIGIEISSIDASEKISKILTKKFKDICDRVYDEIVKIVA</sequence>
<dbReference type="SUPFAM" id="SSF53163">
    <property type="entry name" value="HybD-like"/>
    <property type="match status" value="1"/>
</dbReference>
<name>A0A174DBA3_9CLOT</name>
<dbReference type="EMBL" id="CYZX01000006">
    <property type="protein sequence ID" value="CUO21166.1"/>
    <property type="molecule type" value="Genomic_DNA"/>
</dbReference>
<dbReference type="AlphaFoldDB" id="A0A174DBA3"/>
<dbReference type="CDD" id="cd00518">
    <property type="entry name" value="H2MP"/>
    <property type="match status" value="1"/>
</dbReference>
<dbReference type="PANTHER" id="PTHR30302:SF1">
    <property type="entry name" value="HYDROGENASE 2 MATURATION PROTEASE"/>
    <property type="match status" value="1"/>
</dbReference>
<dbReference type="OrthoDB" id="9794619at2"/>
<comment type="similarity">
    <text evidence="1">Belongs to the peptidase A31 family.</text>
</comment>
<evidence type="ECO:0000256" key="4">
    <source>
        <dbReference type="ARBA" id="ARBA00022801"/>
    </source>
</evidence>
<dbReference type="NCBIfam" id="TIGR00072">
    <property type="entry name" value="hydrog_prot"/>
    <property type="match status" value="1"/>
</dbReference>
<reference evidence="5 6" key="1">
    <citation type="submission" date="2015-09" db="EMBL/GenBank/DDBJ databases">
        <authorList>
            <consortium name="Pathogen Informatics"/>
        </authorList>
    </citation>
    <scope>NUCLEOTIDE SEQUENCE [LARGE SCALE GENOMIC DNA]</scope>
    <source>
        <strain evidence="5 6">2789STDY5834856</strain>
    </source>
</reference>
<dbReference type="InterPro" id="IPR000671">
    <property type="entry name" value="Peptidase_A31"/>
</dbReference>
<dbReference type="RefSeq" id="WP_055264665.1">
    <property type="nucleotide sequence ID" value="NZ_CABIXQ010000006.1"/>
</dbReference>
<dbReference type="Pfam" id="PF01750">
    <property type="entry name" value="HycI"/>
    <property type="match status" value="1"/>
</dbReference>
<keyword evidence="4" id="KW-0378">Hydrolase</keyword>
<dbReference type="PANTHER" id="PTHR30302">
    <property type="entry name" value="HYDROGENASE 1 MATURATION PROTEASE"/>
    <property type="match status" value="1"/>
</dbReference>
<keyword evidence="3" id="KW-0064">Aspartyl protease</keyword>
<dbReference type="InterPro" id="IPR023430">
    <property type="entry name" value="Pept_HybD-like_dom_sf"/>
</dbReference>
<dbReference type="GO" id="GO:0008047">
    <property type="term" value="F:enzyme activator activity"/>
    <property type="evidence" value="ECO:0007669"/>
    <property type="project" value="InterPro"/>
</dbReference>
<evidence type="ECO:0000313" key="5">
    <source>
        <dbReference type="EMBL" id="CUO21166.1"/>
    </source>
</evidence>
<proteinExistence type="inferred from homology"/>
<dbReference type="PRINTS" id="PR00446">
    <property type="entry name" value="HYDRGNUPTAKE"/>
</dbReference>
<dbReference type="Gene3D" id="3.40.50.1450">
    <property type="entry name" value="HybD-like"/>
    <property type="match status" value="1"/>
</dbReference>
<evidence type="ECO:0000256" key="3">
    <source>
        <dbReference type="ARBA" id="ARBA00022750"/>
    </source>
</evidence>
<evidence type="ECO:0000256" key="2">
    <source>
        <dbReference type="ARBA" id="ARBA00022670"/>
    </source>
</evidence>
<protein>
    <submittedName>
        <fullName evidence="5">Hydrogenase maturation protease superfamily</fullName>
    </submittedName>
</protein>
<gene>
    <name evidence="5" type="ORF">ERS852471_01147</name>
</gene>
<accession>A0A174DBA3</accession>